<dbReference type="eggNOG" id="COG0111">
    <property type="taxonomic scope" value="Bacteria"/>
</dbReference>
<dbReference type="GO" id="GO:0051287">
    <property type="term" value="F:NAD binding"/>
    <property type="evidence" value="ECO:0007669"/>
    <property type="project" value="InterPro"/>
</dbReference>
<sequence>MLRILLPHPEWELRQLYGDTPFELLSKIGELKLNEGEHHWERERLYEEIEGCDIVHSFGVTVADADFFAHASHLRAFVRWAVDYRNVDVDAATKAGVLVTNGPPVFTAGVSELIIGLMLDLSRRITAGAELYHAGETPAPGLYPELRGTTLGLIGFGEIARYLTNLATAFGMTILAADPYVTIRDERVEQVSFPQLLARSDHVICLAKATEETEKMINSEAFAAMKQGAYFINLARGNLVDDAALLAALDSGHLGGAGVDVGREYRQMPTVDVARHPKVVATPHIGGLTPGSVEVQCAASAKQIAAICDGKRPERCVNPEAASWLPQNS</sequence>
<evidence type="ECO:0000256" key="2">
    <source>
        <dbReference type="ARBA" id="ARBA00023027"/>
    </source>
</evidence>
<gene>
    <name evidence="6" type="ORF">L861_13890</name>
</gene>
<protein>
    <recommendedName>
        <fullName evidence="8">Hydroxyacid dehydrogenase</fullName>
    </recommendedName>
</protein>
<dbReference type="OrthoDB" id="117809at2"/>
<keyword evidence="2" id="KW-0520">NAD</keyword>
<dbReference type="Proteomes" id="UP000014463">
    <property type="component" value="Unassembled WGS sequence"/>
</dbReference>
<evidence type="ECO:0000259" key="4">
    <source>
        <dbReference type="Pfam" id="PF00389"/>
    </source>
</evidence>
<evidence type="ECO:0000256" key="3">
    <source>
        <dbReference type="RuleBase" id="RU003719"/>
    </source>
</evidence>
<dbReference type="Gene3D" id="3.40.50.720">
    <property type="entry name" value="NAD(P)-binding Rossmann-like Domain"/>
    <property type="match status" value="2"/>
</dbReference>
<keyword evidence="7" id="KW-1185">Reference proteome</keyword>
<reference evidence="6 7" key="1">
    <citation type="journal article" date="2013" name="Genome Announc.">
        <title>Draft genome sequence of the moderately halophilic gammaproteobacterium Halomonas anticariensis FP35.</title>
        <authorList>
            <person name="Tahrioui A."/>
            <person name="Quesada E."/>
            <person name="Llamas I."/>
        </authorList>
    </citation>
    <scope>NUCLEOTIDE SEQUENCE [LARGE SCALE GENOMIC DNA]</scope>
    <source>
        <strain evidence="7">DSM 16096 / CECT 5854 / LMG 22089 / FP35</strain>
    </source>
</reference>
<evidence type="ECO:0008006" key="8">
    <source>
        <dbReference type="Google" id="ProtNLM"/>
    </source>
</evidence>
<dbReference type="GO" id="GO:0016616">
    <property type="term" value="F:oxidoreductase activity, acting on the CH-OH group of donors, NAD or NADP as acceptor"/>
    <property type="evidence" value="ECO:0007669"/>
    <property type="project" value="InterPro"/>
</dbReference>
<feature type="domain" description="D-isomer specific 2-hydroxyacid dehydrogenase catalytic" evidence="4">
    <location>
        <begin position="35"/>
        <end position="318"/>
    </location>
</feature>
<dbReference type="InterPro" id="IPR029753">
    <property type="entry name" value="D-isomer_DH_CS"/>
</dbReference>
<dbReference type="InterPro" id="IPR006140">
    <property type="entry name" value="D-isomer_DH_NAD-bd"/>
</dbReference>
<dbReference type="PATRIC" id="fig|1121939.11.peg.4124"/>
<evidence type="ECO:0000256" key="1">
    <source>
        <dbReference type="ARBA" id="ARBA00023002"/>
    </source>
</evidence>
<evidence type="ECO:0000313" key="6">
    <source>
        <dbReference type="EMBL" id="EPC00361.1"/>
    </source>
</evidence>
<keyword evidence="1 3" id="KW-0560">Oxidoreductase</keyword>
<evidence type="ECO:0000259" key="5">
    <source>
        <dbReference type="Pfam" id="PF02826"/>
    </source>
</evidence>
<feature type="domain" description="D-isomer specific 2-hydroxyacid dehydrogenase NAD-binding" evidence="5">
    <location>
        <begin position="115"/>
        <end position="286"/>
    </location>
</feature>
<dbReference type="SUPFAM" id="SSF52283">
    <property type="entry name" value="Formate/glycerate dehydrogenase catalytic domain-like"/>
    <property type="match status" value="1"/>
</dbReference>
<dbReference type="RefSeq" id="WP_016418629.1">
    <property type="nucleotide sequence ID" value="NZ_AUAB01000047.1"/>
</dbReference>
<dbReference type="SUPFAM" id="SSF51735">
    <property type="entry name" value="NAD(P)-binding Rossmann-fold domains"/>
    <property type="match status" value="1"/>
</dbReference>
<comment type="similarity">
    <text evidence="3">Belongs to the D-isomer specific 2-hydroxyacid dehydrogenase family.</text>
</comment>
<dbReference type="EMBL" id="ASTJ01000041">
    <property type="protein sequence ID" value="EPC00361.1"/>
    <property type="molecule type" value="Genomic_DNA"/>
</dbReference>
<dbReference type="InterPro" id="IPR050223">
    <property type="entry name" value="D-isomer_2-hydroxyacid_DH"/>
</dbReference>
<organism evidence="6 7">
    <name type="scientific">Litchfieldella anticariensis (strain DSM 16096 / CECT 5854 / CIP 108499 / LMG 22089 / FP35)</name>
    <name type="common">Halomonas anticariensis</name>
    <dbReference type="NCBI Taxonomy" id="1121939"/>
    <lineage>
        <taxon>Bacteria</taxon>
        <taxon>Pseudomonadati</taxon>
        <taxon>Pseudomonadota</taxon>
        <taxon>Gammaproteobacteria</taxon>
        <taxon>Oceanospirillales</taxon>
        <taxon>Halomonadaceae</taxon>
        <taxon>Litchfieldella</taxon>
    </lineage>
</organism>
<dbReference type="PANTHER" id="PTHR10996:SF282">
    <property type="entry name" value="D-3-PHOSPHOGLYCERATE DEHYDROGENASE 1-RELATED"/>
    <property type="match status" value="1"/>
</dbReference>
<dbReference type="AlphaFoldDB" id="S2L6N0"/>
<dbReference type="PANTHER" id="PTHR10996">
    <property type="entry name" value="2-HYDROXYACID DEHYDROGENASE-RELATED"/>
    <property type="match status" value="1"/>
</dbReference>
<comment type="caution">
    <text evidence="6">The sequence shown here is derived from an EMBL/GenBank/DDBJ whole genome shotgun (WGS) entry which is preliminary data.</text>
</comment>
<dbReference type="STRING" id="1121939.L861_13890"/>
<name>S2L6N0_LITA3</name>
<proteinExistence type="inferred from homology"/>
<accession>S2L6N0</accession>
<evidence type="ECO:0000313" key="7">
    <source>
        <dbReference type="Proteomes" id="UP000014463"/>
    </source>
</evidence>
<dbReference type="Pfam" id="PF02826">
    <property type="entry name" value="2-Hacid_dh_C"/>
    <property type="match status" value="1"/>
</dbReference>
<dbReference type="InterPro" id="IPR006139">
    <property type="entry name" value="D-isomer_2_OHA_DH_cat_dom"/>
</dbReference>
<dbReference type="Pfam" id="PF00389">
    <property type="entry name" value="2-Hacid_dh"/>
    <property type="match status" value="1"/>
</dbReference>
<dbReference type="PROSITE" id="PS00671">
    <property type="entry name" value="D_2_HYDROXYACID_DH_3"/>
    <property type="match status" value="1"/>
</dbReference>
<dbReference type="InterPro" id="IPR036291">
    <property type="entry name" value="NAD(P)-bd_dom_sf"/>
</dbReference>